<accession>A0A347UDQ3</accession>
<reference evidence="1 2" key="1">
    <citation type="submission" date="2018-09" db="EMBL/GenBank/DDBJ databases">
        <title>Profundibacter amoris BAR1 gen. nov., sp. nov., a new member of the Roseobacter clade isolated at Lokis Castle Vent Field on the Arctic Mid-Oceanic Ridge.</title>
        <authorList>
            <person name="Le Moine Bauer S."/>
            <person name="Sjoeberg A.G."/>
            <person name="L'Haridon S."/>
            <person name="Stokke R."/>
            <person name="Roalkvam I."/>
            <person name="Steen I.H."/>
            <person name="Dahle H."/>
        </authorList>
    </citation>
    <scope>NUCLEOTIDE SEQUENCE [LARGE SCALE GENOMIC DNA]</scope>
    <source>
        <strain evidence="1 2">BAR1</strain>
    </source>
</reference>
<gene>
    <name evidence="1" type="ORF">BAR1_02970</name>
</gene>
<dbReference type="AlphaFoldDB" id="A0A347UDQ3"/>
<evidence type="ECO:0000313" key="2">
    <source>
        <dbReference type="Proteomes" id="UP000261704"/>
    </source>
</evidence>
<dbReference type="OrthoDB" id="7860163at2"/>
<name>A0A347UDQ3_9RHOB</name>
<dbReference type="EMBL" id="CP032125">
    <property type="protein sequence ID" value="AXX96981.1"/>
    <property type="molecule type" value="Genomic_DNA"/>
</dbReference>
<dbReference type="Proteomes" id="UP000261704">
    <property type="component" value="Chromosome"/>
</dbReference>
<keyword evidence="2" id="KW-1185">Reference proteome</keyword>
<protein>
    <submittedName>
        <fullName evidence="1">Uncharacterized protein</fullName>
    </submittedName>
</protein>
<dbReference type="KEGG" id="pamo:BAR1_02970"/>
<evidence type="ECO:0000313" key="1">
    <source>
        <dbReference type="EMBL" id="AXX96981.1"/>
    </source>
</evidence>
<dbReference type="RefSeq" id="WP_118941639.1">
    <property type="nucleotide sequence ID" value="NZ_CP032125.1"/>
</dbReference>
<proteinExistence type="predicted"/>
<organism evidence="1 2">
    <name type="scientific">Profundibacter amoris</name>
    <dbReference type="NCBI Taxonomy" id="2171755"/>
    <lineage>
        <taxon>Bacteria</taxon>
        <taxon>Pseudomonadati</taxon>
        <taxon>Pseudomonadota</taxon>
        <taxon>Alphaproteobacteria</taxon>
        <taxon>Rhodobacterales</taxon>
        <taxon>Paracoccaceae</taxon>
        <taxon>Profundibacter</taxon>
    </lineage>
</organism>
<sequence length="335" mass="39142">MNEDGNKTVFSLGEYIIGGANVEITLGEFNDLRQSRDIIRALRDIEDLFALVVTAFTELEKFLLSSSVVYLTDPFVEENDMERFFDRFRDTLNLHLLSLFTAARAYEEQTCQRIKEIYKANSEFKYNPKPDFSFSFDNSFEYRVMYGLRNHCLHAQLPIDGFTFGRSGQWQDGTPTWNKPSRSRITINPYFSAREIIESRINKKVRDEVEKLDLGKLDMKYLLRNYIAQLSIIHGKIRSKTENVLGEALKKLFAAQEKLSSEENNEEIRNLSLWKQVNGKLIDRIYIEPSRLDRVVTLRKRWTSLNYINRAYISSETILIKDTYPNDGADVYITK</sequence>